<evidence type="ECO:0000256" key="8">
    <source>
        <dbReference type="ARBA" id="ARBA00022967"/>
    </source>
</evidence>
<evidence type="ECO:0000256" key="11">
    <source>
        <dbReference type="ARBA" id="ARBA00023027"/>
    </source>
</evidence>
<dbReference type="PANTHER" id="PTHR11435">
    <property type="entry name" value="NADH UBIQUINONE OXIDOREDUCTASE SUBUNIT ND6"/>
    <property type="match status" value="1"/>
</dbReference>
<dbReference type="EMBL" id="LC368254">
    <property type="protein sequence ID" value="BBC69449.1"/>
    <property type="molecule type" value="Genomic_DNA"/>
</dbReference>
<comment type="catalytic activity">
    <reaction evidence="15">
        <text>a ubiquinone + NADH + 5 H(+)(in) = a ubiquinol + NAD(+) + 4 H(+)(out)</text>
        <dbReference type="Rhea" id="RHEA:29091"/>
        <dbReference type="Rhea" id="RHEA-COMP:9565"/>
        <dbReference type="Rhea" id="RHEA-COMP:9566"/>
        <dbReference type="ChEBI" id="CHEBI:15378"/>
        <dbReference type="ChEBI" id="CHEBI:16389"/>
        <dbReference type="ChEBI" id="CHEBI:17976"/>
        <dbReference type="ChEBI" id="CHEBI:57540"/>
        <dbReference type="ChEBI" id="CHEBI:57945"/>
        <dbReference type="EC" id="7.1.1.2"/>
    </reaction>
</comment>
<protein>
    <recommendedName>
        <fullName evidence="4">NADH-ubiquinone oxidoreductase chain 6</fullName>
        <ecNumber evidence="3">7.1.1.2</ecNumber>
    </recommendedName>
    <alternativeName>
        <fullName evidence="14">NADH dehydrogenase subunit 6</fullName>
    </alternativeName>
</protein>
<evidence type="ECO:0000256" key="6">
    <source>
        <dbReference type="ARBA" id="ARBA00022660"/>
    </source>
</evidence>
<keyword evidence="6" id="KW-0679">Respiratory chain</keyword>
<keyword evidence="5" id="KW-0813">Transport</keyword>
<sequence length="173" mass="19521">MTLIVAMSPIIIMSSFMFTRLLHPLTMGIMLLAQTTMICVTAGLSMNSFWFSYILFLIFLGAMLVLFIYVASLASNEPFSFSFSLYSGLLLTFLLTLVILISWDSLCLNFSIKIESSTYTEPMYYQLTPLLLSTIYNNTSMNLTLFVVLYLLLTLIAVVKITDTFFGPLRLST</sequence>
<feature type="transmembrane region" description="Helical" evidence="16">
    <location>
        <begin position="83"/>
        <end position="103"/>
    </location>
</feature>
<accession>A0A348AW13</accession>
<feature type="transmembrane region" description="Helical" evidence="16">
    <location>
        <begin position="21"/>
        <end position="44"/>
    </location>
</feature>
<keyword evidence="7 16" id="KW-0812">Transmembrane</keyword>
<dbReference type="GO" id="GO:0008137">
    <property type="term" value="F:NADH dehydrogenase (ubiquinone) activity"/>
    <property type="evidence" value="ECO:0007669"/>
    <property type="project" value="UniProtKB-EC"/>
</dbReference>
<keyword evidence="10 16" id="KW-1133">Transmembrane helix</keyword>
<evidence type="ECO:0000256" key="1">
    <source>
        <dbReference type="ARBA" id="ARBA00004225"/>
    </source>
</evidence>
<evidence type="ECO:0000256" key="16">
    <source>
        <dbReference type="SAM" id="Phobius"/>
    </source>
</evidence>
<comment type="subcellular location">
    <subcellularLocation>
        <location evidence="1">Mitochondrion membrane</location>
        <topology evidence="1">Multi-pass membrane protein</topology>
    </subcellularLocation>
</comment>
<evidence type="ECO:0000256" key="5">
    <source>
        <dbReference type="ARBA" id="ARBA00022448"/>
    </source>
</evidence>
<keyword evidence="13 16" id="KW-0472">Membrane</keyword>
<evidence type="ECO:0000256" key="3">
    <source>
        <dbReference type="ARBA" id="ARBA00012944"/>
    </source>
</evidence>
<gene>
    <name evidence="17" type="primary">nad6</name>
</gene>
<organism evidence="17">
    <name type="scientific">Sergia lucens</name>
    <dbReference type="NCBI Taxonomy" id="589641"/>
    <lineage>
        <taxon>Eukaryota</taxon>
        <taxon>Metazoa</taxon>
        <taxon>Ecdysozoa</taxon>
        <taxon>Arthropoda</taxon>
        <taxon>Crustacea</taxon>
        <taxon>Multicrustacea</taxon>
        <taxon>Malacostraca</taxon>
        <taxon>Eumalacostraca</taxon>
        <taxon>Eucarida</taxon>
        <taxon>Decapoda</taxon>
        <taxon>Dendrobranchiata</taxon>
        <taxon>Sergestoidea</taxon>
        <taxon>Sergestidae</taxon>
        <taxon>Sergia</taxon>
    </lineage>
</organism>
<feature type="transmembrane region" description="Helical" evidence="16">
    <location>
        <begin position="50"/>
        <end position="71"/>
    </location>
</feature>
<dbReference type="AlphaFoldDB" id="A0A348AW13"/>
<evidence type="ECO:0000256" key="10">
    <source>
        <dbReference type="ARBA" id="ARBA00022989"/>
    </source>
</evidence>
<proteinExistence type="inferred from homology"/>
<reference evidence="17" key="1">
    <citation type="journal article" date="2018" name="Mitochondrial DNA Part B Resour">
        <title>The complete mitochondrial genome sequence of the sakura shrimp, Sergia lucens (Crustacea, Decapoda, Sergestidae).</title>
        <authorList>
            <person name="Kawato S."/>
            <person name="Nozaki R."/>
            <person name="Kondo H."/>
            <person name="Hirono I."/>
        </authorList>
    </citation>
    <scope>NUCLEOTIDE SEQUENCE</scope>
</reference>
<evidence type="ECO:0000256" key="4">
    <source>
        <dbReference type="ARBA" id="ARBA00021095"/>
    </source>
</evidence>
<name>A0A348AW13_9EUCA</name>
<evidence type="ECO:0000256" key="13">
    <source>
        <dbReference type="ARBA" id="ARBA00023136"/>
    </source>
</evidence>
<keyword evidence="11" id="KW-0520">NAD</keyword>
<evidence type="ECO:0000256" key="14">
    <source>
        <dbReference type="ARBA" id="ARBA00031019"/>
    </source>
</evidence>
<dbReference type="GO" id="GO:0031966">
    <property type="term" value="C:mitochondrial membrane"/>
    <property type="evidence" value="ECO:0007669"/>
    <property type="project" value="UniProtKB-SubCell"/>
</dbReference>
<evidence type="ECO:0000256" key="9">
    <source>
        <dbReference type="ARBA" id="ARBA00022982"/>
    </source>
</evidence>
<keyword evidence="12 17" id="KW-0496">Mitochondrion</keyword>
<keyword evidence="8" id="KW-1278">Translocase</keyword>
<evidence type="ECO:0000256" key="12">
    <source>
        <dbReference type="ARBA" id="ARBA00023128"/>
    </source>
</evidence>
<comment type="similarity">
    <text evidence="2">Belongs to the complex I subunit 6 family.</text>
</comment>
<evidence type="ECO:0000256" key="2">
    <source>
        <dbReference type="ARBA" id="ARBA00005698"/>
    </source>
</evidence>
<dbReference type="PANTHER" id="PTHR11435:SF1">
    <property type="entry name" value="NADH-UBIQUINONE OXIDOREDUCTASE CHAIN 6"/>
    <property type="match status" value="1"/>
</dbReference>
<dbReference type="EC" id="7.1.1.2" evidence="3"/>
<evidence type="ECO:0000256" key="15">
    <source>
        <dbReference type="ARBA" id="ARBA00049551"/>
    </source>
</evidence>
<keyword evidence="9" id="KW-0249">Electron transport</keyword>
<evidence type="ECO:0000256" key="7">
    <source>
        <dbReference type="ARBA" id="ARBA00022692"/>
    </source>
</evidence>
<feature type="transmembrane region" description="Helical" evidence="16">
    <location>
        <begin position="143"/>
        <end position="162"/>
    </location>
</feature>
<evidence type="ECO:0000313" key="17">
    <source>
        <dbReference type="EMBL" id="BBC69449.1"/>
    </source>
</evidence>
<dbReference type="InterPro" id="IPR050269">
    <property type="entry name" value="ComplexI_Subunit6"/>
</dbReference>
<geneLocation type="mitochondrion" evidence="17"/>